<evidence type="ECO:0000256" key="1">
    <source>
        <dbReference type="ARBA" id="ARBA00004141"/>
    </source>
</evidence>
<keyword evidence="2 5" id="KW-0812">Transmembrane</keyword>
<name>A0A1J8PZJ0_9AGAM</name>
<protein>
    <recommendedName>
        <fullName evidence="8">Amino acid permease/ SLC12A domain-containing protein</fullName>
    </recommendedName>
</protein>
<dbReference type="AlphaFoldDB" id="A0A1J8PZJ0"/>
<evidence type="ECO:0000256" key="3">
    <source>
        <dbReference type="ARBA" id="ARBA00022989"/>
    </source>
</evidence>
<dbReference type="PANTHER" id="PTHR11785">
    <property type="entry name" value="AMINO ACID TRANSPORTER"/>
    <property type="match status" value="1"/>
</dbReference>
<comment type="subcellular location">
    <subcellularLocation>
        <location evidence="1">Membrane</location>
        <topology evidence="1">Multi-pass membrane protein</topology>
    </subcellularLocation>
</comment>
<keyword evidence="4 5" id="KW-0472">Membrane</keyword>
<dbReference type="PANTHER" id="PTHR11785:SF382">
    <property type="entry name" value="LOW-AFFINITY METHIONINE PERMEASE"/>
    <property type="match status" value="1"/>
</dbReference>
<dbReference type="InterPro" id="IPR002293">
    <property type="entry name" value="AA/rel_permease1"/>
</dbReference>
<keyword evidence="7" id="KW-1185">Reference proteome</keyword>
<keyword evidence="3 5" id="KW-1133">Transmembrane helix</keyword>
<dbReference type="GO" id="GO:0015179">
    <property type="term" value="F:L-amino acid transmembrane transporter activity"/>
    <property type="evidence" value="ECO:0007669"/>
    <property type="project" value="TreeGrafter"/>
</dbReference>
<accession>A0A1J8PZJ0</accession>
<dbReference type="OrthoDB" id="5982228at2759"/>
<dbReference type="Pfam" id="PF13520">
    <property type="entry name" value="AA_permease_2"/>
    <property type="match status" value="1"/>
</dbReference>
<evidence type="ECO:0000313" key="7">
    <source>
        <dbReference type="Proteomes" id="UP000183567"/>
    </source>
</evidence>
<dbReference type="GO" id="GO:0016020">
    <property type="term" value="C:membrane"/>
    <property type="evidence" value="ECO:0007669"/>
    <property type="project" value="UniProtKB-SubCell"/>
</dbReference>
<dbReference type="InterPro" id="IPR050598">
    <property type="entry name" value="AminoAcid_Transporter"/>
</dbReference>
<evidence type="ECO:0000313" key="6">
    <source>
        <dbReference type="EMBL" id="OJA14245.1"/>
    </source>
</evidence>
<organism evidence="6 7">
    <name type="scientific">Rhizopogon vesiculosus</name>
    <dbReference type="NCBI Taxonomy" id="180088"/>
    <lineage>
        <taxon>Eukaryota</taxon>
        <taxon>Fungi</taxon>
        <taxon>Dikarya</taxon>
        <taxon>Basidiomycota</taxon>
        <taxon>Agaricomycotina</taxon>
        <taxon>Agaricomycetes</taxon>
        <taxon>Agaricomycetidae</taxon>
        <taxon>Boletales</taxon>
        <taxon>Suillineae</taxon>
        <taxon>Rhizopogonaceae</taxon>
        <taxon>Rhizopogon</taxon>
    </lineage>
</organism>
<feature type="transmembrane region" description="Helical" evidence="5">
    <location>
        <begin position="16"/>
        <end position="41"/>
    </location>
</feature>
<dbReference type="STRING" id="180088.A0A1J8PZJ0"/>
<gene>
    <name evidence="6" type="ORF">AZE42_11589</name>
</gene>
<dbReference type="EMBL" id="LVVM01003804">
    <property type="protein sequence ID" value="OJA14245.1"/>
    <property type="molecule type" value="Genomic_DNA"/>
</dbReference>
<dbReference type="Gene3D" id="1.20.1740.10">
    <property type="entry name" value="Amino acid/polyamine transporter I"/>
    <property type="match status" value="1"/>
</dbReference>
<comment type="caution">
    <text evidence="6">The sequence shown here is derived from an EMBL/GenBank/DDBJ whole genome shotgun (WGS) entry which is preliminary data.</text>
</comment>
<evidence type="ECO:0000256" key="2">
    <source>
        <dbReference type="ARBA" id="ARBA00022692"/>
    </source>
</evidence>
<feature type="transmembrane region" description="Helical" evidence="5">
    <location>
        <begin position="99"/>
        <end position="117"/>
    </location>
</feature>
<evidence type="ECO:0008006" key="8">
    <source>
        <dbReference type="Google" id="ProtNLM"/>
    </source>
</evidence>
<reference evidence="6 7" key="1">
    <citation type="submission" date="2016-03" db="EMBL/GenBank/DDBJ databases">
        <title>Comparative genomics of the ectomycorrhizal sister species Rhizopogon vinicolor and Rhizopogon vesiculosus (Basidiomycota: Boletales) reveals a divergence of the mating type B locus.</title>
        <authorList>
            <person name="Mujic A.B."/>
            <person name="Kuo A."/>
            <person name="Tritt A."/>
            <person name="Lipzen A."/>
            <person name="Chen C."/>
            <person name="Johnson J."/>
            <person name="Sharma A."/>
            <person name="Barry K."/>
            <person name="Grigoriev I.V."/>
            <person name="Spatafora J.W."/>
        </authorList>
    </citation>
    <scope>NUCLEOTIDE SEQUENCE [LARGE SCALE GENOMIC DNA]</scope>
    <source>
        <strain evidence="6 7">AM-OR11-056</strain>
    </source>
</reference>
<proteinExistence type="predicted"/>
<dbReference type="Proteomes" id="UP000183567">
    <property type="component" value="Unassembled WGS sequence"/>
</dbReference>
<sequence length="173" mass="18693">MIFVTLLHGLTPKTGILLMNVLSIFKIIVLLFVVISGWVVLSGKTRVADPYVNFRNAFAGSSTSSNDYATATFKVLYAYSGWSNVNYVMNNVRDPVRTLKIAGPLGLGICSVLYVLANEEIDASGVTVAALFFKNVFGPVAERALSVCVALSALGAVITVVSRCMMWRCMAQK</sequence>
<feature type="transmembrane region" description="Helical" evidence="5">
    <location>
        <begin position="144"/>
        <end position="166"/>
    </location>
</feature>
<evidence type="ECO:0000256" key="4">
    <source>
        <dbReference type="ARBA" id="ARBA00023136"/>
    </source>
</evidence>
<evidence type="ECO:0000256" key="5">
    <source>
        <dbReference type="SAM" id="Phobius"/>
    </source>
</evidence>